<dbReference type="PANTHER" id="PTHR14324:SF3">
    <property type="entry name" value="CONDENSIN-2 COMPLEX SUBUNIT H2"/>
    <property type="match status" value="1"/>
</dbReference>
<feature type="compositionally biased region" description="Polar residues" evidence="7">
    <location>
        <begin position="235"/>
        <end position="250"/>
    </location>
</feature>
<evidence type="ECO:0000256" key="4">
    <source>
        <dbReference type="ARBA" id="ARBA00023067"/>
    </source>
</evidence>
<protein>
    <recommendedName>
        <fullName evidence="3">Condensin-2 complex subunit H2</fullName>
    </recommendedName>
    <alternativeName>
        <fullName evidence="6">Non-SMC condensin II complex subunit H2</fullName>
    </alternativeName>
</protein>
<accession>A0A7I8L6C8</accession>
<keyword evidence="12" id="KW-1185">Reference proteome</keyword>
<feature type="region of interest" description="Disordered" evidence="7">
    <location>
        <begin position="273"/>
        <end position="329"/>
    </location>
</feature>
<dbReference type="InterPro" id="IPR031719">
    <property type="entry name" value="H2_M"/>
</dbReference>
<feature type="domain" description="Condensin-2 complex subunit H2 C-terminal" evidence="9">
    <location>
        <begin position="481"/>
        <end position="615"/>
    </location>
</feature>
<feature type="region of interest" description="Disordered" evidence="7">
    <location>
        <begin position="1"/>
        <end position="25"/>
    </location>
</feature>
<comment type="similarity">
    <text evidence="2">Belongs to the CND2 H2 (condensin-2 subunit 2) family.</text>
</comment>
<dbReference type="GO" id="GO:0005634">
    <property type="term" value="C:nucleus"/>
    <property type="evidence" value="ECO:0007669"/>
    <property type="project" value="UniProtKB-SubCell"/>
</dbReference>
<dbReference type="GO" id="GO:0051306">
    <property type="term" value="P:mitotic sister chromatid separation"/>
    <property type="evidence" value="ECO:0007669"/>
    <property type="project" value="TreeGrafter"/>
</dbReference>
<feature type="compositionally biased region" description="Acidic residues" evidence="7">
    <location>
        <begin position="302"/>
        <end position="318"/>
    </location>
</feature>
<evidence type="ECO:0000256" key="5">
    <source>
        <dbReference type="ARBA" id="ARBA00023242"/>
    </source>
</evidence>
<proteinExistence type="inferred from homology"/>
<evidence type="ECO:0000259" key="8">
    <source>
        <dbReference type="Pfam" id="PF06278"/>
    </source>
</evidence>
<dbReference type="Pfam" id="PF16869">
    <property type="entry name" value="CNDH2_M"/>
    <property type="match status" value="1"/>
</dbReference>
<dbReference type="PANTHER" id="PTHR14324">
    <property type="entry name" value="CONDENSIN-2 COMPLEX SUBUNIT H2"/>
    <property type="match status" value="1"/>
</dbReference>
<dbReference type="Pfam" id="PF06278">
    <property type="entry name" value="CNDH2_N"/>
    <property type="match status" value="1"/>
</dbReference>
<feature type="domain" description="Condensin II complex subunit H2 middle" evidence="10">
    <location>
        <begin position="163"/>
        <end position="317"/>
    </location>
</feature>
<evidence type="ECO:0000313" key="12">
    <source>
        <dbReference type="Proteomes" id="UP000663760"/>
    </source>
</evidence>
<organism evidence="11 12">
    <name type="scientific">Spirodela intermedia</name>
    <name type="common">Intermediate duckweed</name>
    <dbReference type="NCBI Taxonomy" id="51605"/>
    <lineage>
        <taxon>Eukaryota</taxon>
        <taxon>Viridiplantae</taxon>
        <taxon>Streptophyta</taxon>
        <taxon>Embryophyta</taxon>
        <taxon>Tracheophyta</taxon>
        <taxon>Spermatophyta</taxon>
        <taxon>Magnoliopsida</taxon>
        <taxon>Liliopsida</taxon>
        <taxon>Araceae</taxon>
        <taxon>Lemnoideae</taxon>
        <taxon>Spirodela</taxon>
    </lineage>
</organism>
<evidence type="ECO:0000313" key="11">
    <source>
        <dbReference type="EMBL" id="CAA7405607.1"/>
    </source>
</evidence>
<evidence type="ECO:0000256" key="3">
    <source>
        <dbReference type="ARBA" id="ARBA00016903"/>
    </source>
</evidence>
<feature type="region of interest" description="Disordered" evidence="7">
    <location>
        <begin position="620"/>
        <end position="673"/>
    </location>
</feature>
<feature type="region of interest" description="Disordered" evidence="7">
    <location>
        <begin position="224"/>
        <end position="255"/>
    </location>
</feature>
<keyword evidence="5" id="KW-0539">Nucleus</keyword>
<evidence type="ECO:0000256" key="1">
    <source>
        <dbReference type="ARBA" id="ARBA00004123"/>
    </source>
</evidence>
<evidence type="ECO:0000259" key="9">
    <source>
        <dbReference type="Pfam" id="PF16858"/>
    </source>
</evidence>
<evidence type="ECO:0000259" key="10">
    <source>
        <dbReference type="Pfam" id="PF16869"/>
    </source>
</evidence>
<dbReference type="EMBL" id="LR746274">
    <property type="protein sequence ID" value="CAA7405607.1"/>
    <property type="molecule type" value="Genomic_DNA"/>
</dbReference>
<dbReference type="Proteomes" id="UP000663760">
    <property type="component" value="Chromosome 11"/>
</dbReference>
<name>A0A7I8L6C8_SPIIN</name>
<feature type="compositionally biased region" description="Basic and acidic residues" evidence="7">
    <location>
        <begin position="634"/>
        <end position="643"/>
    </location>
</feature>
<evidence type="ECO:0000256" key="6">
    <source>
        <dbReference type="ARBA" id="ARBA00030479"/>
    </source>
</evidence>
<dbReference type="InterPro" id="IPR031739">
    <property type="entry name" value="Ncaph2"/>
</dbReference>
<dbReference type="GO" id="GO:0003682">
    <property type="term" value="F:chromatin binding"/>
    <property type="evidence" value="ECO:0007669"/>
    <property type="project" value="TreeGrafter"/>
</dbReference>
<evidence type="ECO:0000256" key="7">
    <source>
        <dbReference type="SAM" id="MobiDB-lite"/>
    </source>
</evidence>
<evidence type="ECO:0000256" key="2">
    <source>
        <dbReference type="ARBA" id="ARBA00007844"/>
    </source>
</evidence>
<feature type="compositionally biased region" description="Basic and acidic residues" evidence="7">
    <location>
        <begin position="290"/>
        <end position="301"/>
    </location>
</feature>
<dbReference type="AlphaFoldDB" id="A0A7I8L6C8"/>
<feature type="region of interest" description="Disordered" evidence="7">
    <location>
        <begin position="452"/>
        <end position="472"/>
    </location>
</feature>
<reference evidence="11" key="1">
    <citation type="submission" date="2020-02" db="EMBL/GenBank/DDBJ databases">
        <authorList>
            <person name="Scholz U."/>
            <person name="Mascher M."/>
            <person name="Fiebig A."/>
        </authorList>
    </citation>
    <scope>NUCLEOTIDE SEQUENCE</scope>
</reference>
<dbReference type="InterPro" id="IPR009378">
    <property type="entry name" value="H2_N"/>
</dbReference>
<dbReference type="GO" id="GO:0000796">
    <property type="term" value="C:condensin complex"/>
    <property type="evidence" value="ECO:0007669"/>
    <property type="project" value="TreeGrafter"/>
</dbReference>
<keyword evidence="4" id="KW-0226">DNA condensation</keyword>
<dbReference type="InterPro" id="IPR031737">
    <property type="entry name" value="CNDH2_C"/>
</dbReference>
<feature type="domain" description="Condensin II complex subunit H2 N-terminal" evidence="8">
    <location>
        <begin position="24"/>
        <end position="141"/>
    </location>
</feature>
<comment type="subcellular location">
    <subcellularLocation>
        <location evidence="1">Nucleus</location>
    </subcellularLocation>
</comment>
<dbReference type="GO" id="GO:0010032">
    <property type="term" value="P:meiotic chromosome condensation"/>
    <property type="evidence" value="ECO:0007669"/>
    <property type="project" value="TreeGrafter"/>
</dbReference>
<dbReference type="OrthoDB" id="10038475at2759"/>
<dbReference type="Pfam" id="PF16858">
    <property type="entry name" value="CNDH2_C"/>
    <property type="match status" value="1"/>
</dbReference>
<gene>
    <name evidence="11" type="ORF">SI8410_11016285</name>
</gene>
<sequence>MRDEEWGSKEAGPAVTGSGGGDKFQMLQPNRDLEVNWTVDLAKNLEEYLLKICSGEIDADGEELGHLSVNFAEAAMLLQGSIQVYSRKVEYLYTLVLHALEFLSRDKHDQNDKSPPQPDGMEDSRVIPEDDEIFLGLDDVPVETKNCLDDEDNEDDFLNHLLKPPANLNVLEGDCLDTISEASKFESYQLSTCSFYGDFLLLDPCDAEAIHNFISDKDKVKERSVTHRASMPRMNAQSSLHSPSEEQSAVKSHKPTGMKQDVAFDQPFESNFASGVGLDDTSSGPNAGHDSPENDGDHQDEPEFGYPDINDDSDEDDDPWKPLNPHEAGNLRIKPFKRCSIFRRKLASFNKREPVVLQFPVAKLDGTIDPELAEMFSKQLRAQASVHSSQSPPFFEKLRESLVWGKHEAYDVLHDLDDENNDAEDDSDIMDSTEKDDINLTQNSINFDAEVPLNDGKQSVDTSEFNRGETFGKNDVDTEKSLEDLCRSHLDSLLASIVEAEKQTEIATRVSTWKQKIEHTLNEQDSHCPFDIHLYGEKILSKLSVEADDEMSMCFTSIVTGQAKHDIARTFSALLQLVNDGTLDLDRGDSSTQSTCFTSANAFQVRLVNPERKEELQIPRLKKRIKSPPSRKPPKPDDSEKYPLRSGKKGGVRCTPEGKKRRRSGLVDLPSAR</sequence>